<sequence length="268" mass="28747">MGAALAVLGLEGVLAATVASEEAAVLTMEALATSAAMEGFDTVPEMFAASGIGWGGPTGVAVANNTVESLFGVSRLGLGLVNLGAGINSAAFLASQPSALNVNDQTVFPAYMLYKDVPGNPFYSPRYSPYVPRTGRWGAKRRFPARPPRKGQQKRRITLQPQLRELLEEAIEDEEAPRQLTEDEADEQVRLLLEYLEGRQELHAATRRRVKGRRAKGAAVAALAGGLGLYVSSSRSSRKPTPACLRSKNGKCKKTKGAGKRNAPKRRR</sequence>
<evidence type="ECO:0000313" key="2">
    <source>
        <dbReference type="EMBL" id="WMP40558.1"/>
    </source>
</evidence>
<protein>
    <submittedName>
        <fullName evidence="2">VP2</fullName>
    </submittedName>
</protein>
<proteinExistence type="predicted"/>
<organism evidence="2">
    <name type="scientific">Raja clavata polyomavirus 1</name>
    <dbReference type="NCBI Taxonomy" id="3072331"/>
    <lineage>
        <taxon>Viruses</taxon>
        <taxon>Monodnaviria</taxon>
        <taxon>Shotokuvirae</taxon>
        <taxon>Cossaviricota</taxon>
        <taxon>Papovaviricetes</taxon>
        <taxon>Sepolyvirales</taxon>
        <taxon>Polyomaviridae</taxon>
    </lineage>
</organism>
<dbReference type="EMBL" id="OR159679">
    <property type="protein sequence ID" value="WMP40558.1"/>
    <property type="molecule type" value="Genomic_DNA"/>
</dbReference>
<feature type="compositionally biased region" description="Basic residues" evidence="1">
    <location>
        <begin position="248"/>
        <end position="268"/>
    </location>
</feature>
<accession>A0AA51RER7</accession>
<reference evidence="2" key="1">
    <citation type="journal article" date="2023" name="Virol. J.">
        <title>Identification and characterization of a polyomavirus in the thornback skate (Raja clavata).</title>
        <authorList>
            <person name="Abrantes J."/>
            <person name="Varsani A."/>
            <person name="Pereira P."/>
            <person name="Maia C."/>
            <person name="Farias I."/>
            <person name="Verissimo A."/>
            <person name="Neves F."/>
        </authorList>
    </citation>
    <scope>NUCLEOTIDE SEQUENCE</scope>
    <source>
        <strain evidence="2">Polyoma_Thornback</strain>
    </source>
</reference>
<name>A0AA51RER7_9POLY</name>
<evidence type="ECO:0000256" key="1">
    <source>
        <dbReference type="SAM" id="MobiDB-lite"/>
    </source>
</evidence>
<feature type="region of interest" description="Disordered" evidence="1">
    <location>
        <begin position="231"/>
        <end position="268"/>
    </location>
</feature>
<reference evidence="2" key="2">
    <citation type="submission" date="2023-06" db="EMBL/GenBank/DDBJ databases">
        <authorList>
            <person name="Abrantes J."/>
            <person name="Varsani A."/>
            <person name="Pereira P."/>
            <person name="Maia C."/>
            <person name="Freitas I."/>
            <person name="Verissimo A."/>
            <person name="Neves F."/>
        </authorList>
    </citation>
    <scope>NUCLEOTIDE SEQUENCE</scope>
    <source>
        <strain evidence="2">Polyoma_Thornback</strain>
    </source>
</reference>